<keyword evidence="2" id="KW-0238">DNA-binding</keyword>
<dbReference type="PANTHER" id="PTHR46796">
    <property type="entry name" value="HTH-TYPE TRANSCRIPTIONAL ACTIVATOR RHAS-RELATED"/>
    <property type="match status" value="1"/>
</dbReference>
<reference evidence="5 6" key="1">
    <citation type="submission" date="2020-08" db="EMBL/GenBank/DDBJ databases">
        <title>Genome public.</title>
        <authorList>
            <person name="Liu C."/>
            <person name="Sun Q."/>
        </authorList>
    </citation>
    <scope>NUCLEOTIDE SEQUENCE [LARGE SCALE GENOMIC DNA]</scope>
    <source>
        <strain evidence="5 6">NSJ-56</strain>
    </source>
</reference>
<dbReference type="PROSITE" id="PS01124">
    <property type="entry name" value="HTH_ARAC_FAMILY_2"/>
    <property type="match status" value="1"/>
</dbReference>
<dbReference type="Pfam" id="PF20240">
    <property type="entry name" value="DUF6597"/>
    <property type="match status" value="1"/>
</dbReference>
<dbReference type="Gene3D" id="1.10.10.60">
    <property type="entry name" value="Homeodomain-like"/>
    <property type="match status" value="1"/>
</dbReference>
<dbReference type="RefSeq" id="WP_186978625.1">
    <property type="nucleotide sequence ID" value="NZ_JACOOH010000012.1"/>
</dbReference>
<dbReference type="InterPro" id="IPR018060">
    <property type="entry name" value="HTH_AraC"/>
</dbReference>
<keyword evidence="6" id="KW-1185">Reference proteome</keyword>
<feature type="domain" description="HTH araC/xylS-type" evidence="4">
    <location>
        <begin position="145"/>
        <end position="256"/>
    </location>
</feature>
<accession>A0ABR7D6R0</accession>
<evidence type="ECO:0000256" key="3">
    <source>
        <dbReference type="ARBA" id="ARBA00023163"/>
    </source>
</evidence>
<dbReference type="PANTHER" id="PTHR46796:SF13">
    <property type="entry name" value="HTH-TYPE TRANSCRIPTIONAL ACTIVATOR RHAS"/>
    <property type="match status" value="1"/>
</dbReference>
<keyword evidence="3" id="KW-0804">Transcription</keyword>
<evidence type="ECO:0000313" key="6">
    <source>
        <dbReference type="Proteomes" id="UP000646484"/>
    </source>
</evidence>
<dbReference type="SMART" id="SM00342">
    <property type="entry name" value="HTH_ARAC"/>
    <property type="match status" value="1"/>
</dbReference>
<protein>
    <submittedName>
        <fullName evidence="5">AraC family transcriptional regulator</fullName>
    </submittedName>
</protein>
<organism evidence="5 6">
    <name type="scientific">Butyricimonas hominis</name>
    <dbReference type="NCBI Taxonomy" id="2763032"/>
    <lineage>
        <taxon>Bacteria</taxon>
        <taxon>Pseudomonadati</taxon>
        <taxon>Bacteroidota</taxon>
        <taxon>Bacteroidia</taxon>
        <taxon>Bacteroidales</taxon>
        <taxon>Odoribacteraceae</taxon>
        <taxon>Butyricimonas</taxon>
    </lineage>
</organism>
<dbReference type="InterPro" id="IPR046532">
    <property type="entry name" value="DUF6597"/>
</dbReference>
<gene>
    <name evidence="5" type="ORF">H8S64_21125</name>
</gene>
<dbReference type="InterPro" id="IPR050204">
    <property type="entry name" value="AraC_XylS_family_regulators"/>
</dbReference>
<evidence type="ECO:0000256" key="2">
    <source>
        <dbReference type="ARBA" id="ARBA00023125"/>
    </source>
</evidence>
<dbReference type="Proteomes" id="UP000646484">
    <property type="component" value="Unassembled WGS sequence"/>
</dbReference>
<name>A0ABR7D6R0_9BACT</name>
<sequence length="267" mass="30769">MQSFRMIKPAPGLARYVRHYWILEEDAVLPVSERVLPVGCVQLVFHKGESLFLLKEGKLQPRAMICGHTFGFSDVLSTGRIEMLTVVFQPYAAKVFLHIPVRLFHGQSVAMEDVEDKDFKLLTTRVTDTTDQDECIRLIERFLIRRLYTFPEYNLKRVVAALHEINVCPSVDIPRLADVACLGDKQFRRVFMDYMGTTPKEFIRIVRMQRALFMLQQDGATPFAQVAYACGFSDQSHMIKEFKLFSGYTPAEYLTICAPYSDYFSHI</sequence>
<keyword evidence="1" id="KW-0805">Transcription regulation</keyword>
<evidence type="ECO:0000259" key="4">
    <source>
        <dbReference type="PROSITE" id="PS01124"/>
    </source>
</evidence>
<comment type="caution">
    <text evidence="5">The sequence shown here is derived from an EMBL/GenBank/DDBJ whole genome shotgun (WGS) entry which is preliminary data.</text>
</comment>
<dbReference type="Pfam" id="PF12833">
    <property type="entry name" value="HTH_18"/>
    <property type="match status" value="1"/>
</dbReference>
<evidence type="ECO:0000256" key="1">
    <source>
        <dbReference type="ARBA" id="ARBA00023015"/>
    </source>
</evidence>
<evidence type="ECO:0000313" key="5">
    <source>
        <dbReference type="EMBL" id="MBC5623600.1"/>
    </source>
</evidence>
<proteinExistence type="predicted"/>
<dbReference type="EMBL" id="JACOOH010000012">
    <property type="protein sequence ID" value="MBC5623600.1"/>
    <property type="molecule type" value="Genomic_DNA"/>
</dbReference>
<dbReference type="SUPFAM" id="SSF46689">
    <property type="entry name" value="Homeodomain-like"/>
    <property type="match status" value="1"/>
</dbReference>
<dbReference type="InterPro" id="IPR009057">
    <property type="entry name" value="Homeodomain-like_sf"/>
</dbReference>